<evidence type="ECO:0000313" key="2">
    <source>
        <dbReference type="Proteomes" id="UP000275777"/>
    </source>
</evidence>
<dbReference type="GO" id="GO:0016301">
    <property type="term" value="F:kinase activity"/>
    <property type="evidence" value="ECO:0007669"/>
    <property type="project" value="UniProtKB-KW"/>
</dbReference>
<sequence>MLTRGLDARVHFDGQLHCDLMEMDRVLIRRYRNPLRILHPRATTTTTCCATSCTGASA</sequence>
<keyword evidence="1" id="KW-0418">Kinase</keyword>
<name>A0A3S4LKE9_CHRVL</name>
<protein>
    <submittedName>
        <fullName evidence="1">Inorganic polyphosphate/ATP-NAD kinase</fullName>
    </submittedName>
</protein>
<dbReference type="AlphaFoldDB" id="A0A3S4LKE9"/>
<accession>A0A3S4LKE9</accession>
<dbReference type="Proteomes" id="UP000275777">
    <property type="component" value="Chromosome"/>
</dbReference>
<gene>
    <name evidence="1" type="ORF">NCTC9695_03266</name>
</gene>
<keyword evidence="1" id="KW-0808">Transferase</keyword>
<organism evidence="1 2">
    <name type="scientific">Chromobacterium violaceum</name>
    <dbReference type="NCBI Taxonomy" id="536"/>
    <lineage>
        <taxon>Bacteria</taxon>
        <taxon>Pseudomonadati</taxon>
        <taxon>Pseudomonadota</taxon>
        <taxon>Betaproteobacteria</taxon>
        <taxon>Neisseriales</taxon>
        <taxon>Chromobacteriaceae</taxon>
        <taxon>Chromobacterium</taxon>
    </lineage>
</organism>
<evidence type="ECO:0000313" key="1">
    <source>
        <dbReference type="EMBL" id="VEB42814.1"/>
    </source>
</evidence>
<reference evidence="1 2" key="1">
    <citation type="submission" date="2018-12" db="EMBL/GenBank/DDBJ databases">
        <authorList>
            <consortium name="Pathogen Informatics"/>
        </authorList>
    </citation>
    <scope>NUCLEOTIDE SEQUENCE [LARGE SCALE GENOMIC DNA]</scope>
    <source>
        <strain evidence="1 2">NCTC9695</strain>
    </source>
</reference>
<proteinExistence type="predicted"/>
<dbReference type="EMBL" id="LR134182">
    <property type="protein sequence ID" value="VEB42814.1"/>
    <property type="molecule type" value="Genomic_DNA"/>
</dbReference>